<evidence type="ECO:0000313" key="1">
    <source>
        <dbReference type="EMBL" id="TKB47374.1"/>
    </source>
</evidence>
<gene>
    <name evidence="1" type="ORF">E8M12_00875</name>
</gene>
<dbReference type="Pfam" id="PF20043">
    <property type="entry name" value="DUF6445"/>
    <property type="match status" value="1"/>
</dbReference>
<dbReference type="Proteomes" id="UP000307999">
    <property type="component" value="Unassembled WGS sequence"/>
</dbReference>
<keyword evidence="2" id="KW-1185">Reference proteome</keyword>
<organism evidence="1 2">
    <name type="scientific">Thalassotalea mangrovi</name>
    <dbReference type="NCBI Taxonomy" id="2572245"/>
    <lineage>
        <taxon>Bacteria</taxon>
        <taxon>Pseudomonadati</taxon>
        <taxon>Pseudomonadota</taxon>
        <taxon>Gammaproteobacteria</taxon>
        <taxon>Alteromonadales</taxon>
        <taxon>Colwelliaceae</taxon>
        <taxon>Thalassotalea</taxon>
    </lineage>
</organism>
<sequence length="235" mass="27440">MQPIADINADFTPEVIRVGNEQTPVIIIDDFLSSSTALEELAQQISFEPDKFSLYPGVRAKIPPEYYVPLLQAVYQGIYKVYQVPRTLRLKPMDAYLSLLSTEQENLQLLQRMPHFDTERPFYFAVLIYLNNGVHGDTGLFRHKSSGFERIHQNRFQTYQNYRQQHLHQFGEPESQYITASNDQYELYQRLEYKPNRLVIYPGNLLHSTIVDIDRDIDANPQTGRLTCNLFVEFV</sequence>
<proteinExistence type="predicted"/>
<reference evidence="1 2" key="1">
    <citation type="submission" date="2019-04" db="EMBL/GenBank/DDBJ databases">
        <title>Thalassotalea guangxiensis sp. nov., isolated from sediment of the coastal wetland.</title>
        <authorList>
            <person name="Zheng S."/>
            <person name="Zhang D."/>
        </authorList>
    </citation>
    <scope>NUCLEOTIDE SEQUENCE [LARGE SCALE GENOMIC DNA]</scope>
    <source>
        <strain evidence="1 2">ZS-4</strain>
    </source>
</reference>
<protein>
    <recommendedName>
        <fullName evidence="3">2OG-Fe(II) oxygenase</fullName>
    </recommendedName>
</protein>
<evidence type="ECO:0000313" key="2">
    <source>
        <dbReference type="Proteomes" id="UP000307999"/>
    </source>
</evidence>
<name>A0A4U1B9Q0_9GAMM</name>
<dbReference type="EMBL" id="SWDB01000003">
    <property type="protein sequence ID" value="TKB47374.1"/>
    <property type="molecule type" value="Genomic_DNA"/>
</dbReference>
<comment type="caution">
    <text evidence="1">The sequence shown here is derived from an EMBL/GenBank/DDBJ whole genome shotgun (WGS) entry which is preliminary data.</text>
</comment>
<dbReference type="AlphaFoldDB" id="A0A4U1B9Q0"/>
<dbReference type="OrthoDB" id="4048724at2"/>
<dbReference type="RefSeq" id="WP_136734185.1">
    <property type="nucleotide sequence ID" value="NZ_SWDB01000003.1"/>
</dbReference>
<dbReference type="InterPro" id="IPR045617">
    <property type="entry name" value="DUF6445"/>
</dbReference>
<evidence type="ECO:0008006" key="3">
    <source>
        <dbReference type="Google" id="ProtNLM"/>
    </source>
</evidence>
<accession>A0A4U1B9Q0</accession>